<dbReference type="EMBL" id="MFSU01000088">
    <property type="protein sequence ID" value="OGI46235.1"/>
    <property type="molecule type" value="Genomic_DNA"/>
</dbReference>
<protein>
    <submittedName>
        <fullName evidence="2">Transposase</fullName>
    </submittedName>
</protein>
<dbReference type="SUPFAM" id="SSF143422">
    <property type="entry name" value="Transposase IS200-like"/>
    <property type="match status" value="1"/>
</dbReference>
<dbReference type="GO" id="GO:0043565">
    <property type="term" value="F:sequence-specific DNA binding"/>
    <property type="evidence" value="ECO:0007669"/>
    <property type="project" value="TreeGrafter"/>
</dbReference>
<dbReference type="NCBIfam" id="NF047646">
    <property type="entry name" value="REP_Tyr_transpos"/>
    <property type="match status" value="1"/>
</dbReference>
<evidence type="ECO:0000313" key="2">
    <source>
        <dbReference type="EMBL" id="OGI46235.1"/>
    </source>
</evidence>
<name>A0A1F6TMC2_9PROT</name>
<organism evidence="2 3">
    <name type="scientific">Candidatus Muproteobacteria bacterium RBG_16_65_34</name>
    <dbReference type="NCBI Taxonomy" id="1817760"/>
    <lineage>
        <taxon>Bacteria</taxon>
        <taxon>Pseudomonadati</taxon>
        <taxon>Pseudomonadota</taxon>
        <taxon>Candidatus Muproteobacteria</taxon>
    </lineage>
</organism>
<dbReference type="AlphaFoldDB" id="A0A1F6TMC2"/>
<feature type="domain" description="Transposase IS200-like" evidence="1">
    <location>
        <begin position="8"/>
        <end position="131"/>
    </location>
</feature>
<dbReference type="GO" id="GO:0004803">
    <property type="term" value="F:transposase activity"/>
    <property type="evidence" value="ECO:0007669"/>
    <property type="project" value="InterPro"/>
</dbReference>
<dbReference type="SMART" id="SM01321">
    <property type="entry name" value="Y1_Tnp"/>
    <property type="match status" value="1"/>
</dbReference>
<dbReference type="InterPro" id="IPR052715">
    <property type="entry name" value="RAYT_transposase"/>
</dbReference>
<proteinExistence type="predicted"/>
<accession>A0A1F6TMC2</accession>
<sequence>MRYRRAGVPGASYFFTVNLAERSRGLLVDHADVLRAVIRAVRSRHPFRIDAMVVLPDHLHAIWTMPKDDKDFSTRWMLIKSGFSRRLPAGERRNRSRAGKGERGIWQRRFWEHLIRDEKDYERHVDYIHHNPVKHGYVATPVDWPHSSIHRFIAQGIVSPDWAEGDRHETDNEYGER</sequence>
<comment type="caution">
    <text evidence="2">The sequence shown here is derived from an EMBL/GenBank/DDBJ whole genome shotgun (WGS) entry which is preliminary data.</text>
</comment>
<dbReference type="PANTHER" id="PTHR36966">
    <property type="entry name" value="REP-ASSOCIATED TYROSINE TRANSPOSASE"/>
    <property type="match status" value="1"/>
</dbReference>
<dbReference type="Gene3D" id="3.30.70.1290">
    <property type="entry name" value="Transposase IS200-like"/>
    <property type="match status" value="1"/>
</dbReference>
<evidence type="ECO:0000313" key="3">
    <source>
        <dbReference type="Proteomes" id="UP000178885"/>
    </source>
</evidence>
<dbReference type="Proteomes" id="UP000178885">
    <property type="component" value="Unassembled WGS sequence"/>
</dbReference>
<evidence type="ECO:0000259" key="1">
    <source>
        <dbReference type="SMART" id="SM01321"/>
    </source>
</evidence>
<dbReference type="STRING" id="1817760.A2151_02765"/>
<dbReference type="InterPro" id="IPR036515">
    <property type="entry name" value="Transposase_17_sf"/>
</dbReference>
<dbReference type="InterPro" id="IPR002686">
    <property type="entry name" value="Transposase_17"/>
</dbReference>
<gene>
    <name evidence="2" type="ORF">A2151_02765</name>
</gene>
<dbReference type="GO" id="GO:0006313">
    <property type="term" value="P:DNA transposition"/>
    <property type="evidence" value="ECO:0007669"/>
    <property type="project" value="InterPro"/>
</dbReference>
<reference evidence="2 3" key="1">
    <citation type="journal article" date="2016" name="Nat. Commun.">
        <title>Thousands of microbial genomes shed light on interconnected biogeochemical processes in an aquifer system.</title>
        <authorList>
            <person name="Anantharaman K."/>
            <person name="Brown C.T."/>
            <person name="Hug L.A."/>
            <person name="Sharon I."/>
            <person name="Castelle C.J."/>
            <person name="Probst A.J."/>
            <person name="Thomas B.C."/>
            <person name="Singh A."/>
            <person name="Wilkins M.J."/>
            <person name="Karaoz U."/>
            <person name="Brodie E.L."/>
            <person name="Williams K.H."/>
            <person name="Hubbard S.S."/>
            <person name="Banfield J.F."/>
        </authorList>
    </citation>
    <scope>NUCLEOTIDE SEQUENCE [LARGE SCALE GENOMIC DNA]</scope>
</reference>
<dbReference type="PANTHER" id="PTHR36966:SF1">
    <property type="entry name" value="REP-ASSOCIATED TYROSINE TRANSPOSASE"/>
    <property type="match status" value="1"/>
</dbReference>